<dbReference type="EMBL" id="KI693123">
    <property type="protein sequence ID" value="ETM45555.1"/>
    <property type="molecule type" value="Genomic_DNA"/>
</dbReference>
<sequence>EMKLRSTSGMYRTSANVTDVQSINFNPTVPVATASIFVLSAIVMRISVFRSFMDTNLSRTLVMCELAPESTSHSDLGIALAAVNAKFDA</sequence>
<dbReference type="AlphaFoldDB" id="W2NAJ0"/>
<proteinExistence type="predicted"/>
<keyword evidence="1" id="KW-0472">Membrane</keyword>
<name>W2NAJ0_PHYNI</name>
<protein>
    <submittedName>
        <fullName evidence="2">Uncharacterized protein</fullName>
    </submittedName>
</protein>
<organism evidence="2">
    <name type="scientific">Phytophthora nicotianae</name>
    <name type="common">Potato buckeye rot agent</name>
    <name type="synonym">Phytophthora parasitica</name>
    <dbReference type="NCBI Taxonomy" id="4792"/>
    <lineage>
        <taxon>Eukaryota</taxon>
        <taxon>Sar</taxon>
        <taxon>Stramenopiles</taxon>
        <taxon>Oomycota</taxon>
        <taxon>Peronosporomycetes</taxon>
        <taxon>Peronosporales</taxon>
        <taxon>Peronosporaceae</taxon>
        <taxon>Phytophthora</taxon>
    </lineage>
</organism>
<reference evidence="2" key="1">
    <citation type="submission" date="2013-11" db="EMBL/GenBank/DDBJ databases">
        <title>The Genome Sequence of Phytophthora parasitica IAC_01/95.</title>
        <authorList>
            <consortium name="The Broad Institute Genomics Platform"/>
            <person name="Russ C."/>
            <person name="Tyler B."/>
            <person name="Panabieres F."/>
            <person name="Shan W."/>
            <person name="Tripathy S."/>
            <person name="Grunwald N."/>
            <person name="Machado M."/>
            <person name="Johnson C.S."/>
            <person name="Arredondo F."/>
            <person name="Hong C."/>
            <person name="Coffey M."/>
            <person name="Young S.K."/>
            <person name="Zeng Q."/>
            <person name="Gargeya S."/>
            <person name="Fitzgerald M."/>
            <person name="Abouelleil A."/>
            <person name="Alvarado L."/>
            <person name="Chapman S.B."/>
            <person name="Gainer-Dewar J."/>
            <person name="Goldberg J."/>
            <person name="Griggs A."/>
            <person name="Gujja S."/>
            <person name="Hansen M."/>
            <person name="Howarth C."/>
            <person name="Imamovic A."/>
            <person name="Ireland A."/>
            <person name="Larimer J."/>
            <person name="McCowan C."/>
            <person name="Murphy C."/>
            <person name="Pearson M."/>
            <person name="Poon T.W."/>
            <person name="Priest M."/>
            <person name="Roberts A."/>
            <person name="Saif S."/>
            <person name="Shea T."/>
            <person name="Sykes S."/>
            <person name="Wortman J."/>
            <person name="Nusbaum C."/>
            <person name="Birren B."/>
        </authorList>
    </citation>
    <scope>NUCLEOTIDE SEQUENCE [LARGE SCALE GENOMIC DNA]</scope>
    <source>
        <strain evidence="2">IAC_01/95</strain>
    </source>
</reference>
<keyword evidence="1" id="KW-0812">Transmembrane</keyword>
<accession>W2NAJ0</accession>
<keyword evidence="1" id="KW-1133">Transmembrane helix</keyword>
<feature type="transmembrane region" description="Helical" evidence="1">
    <location>
        <begin position="29"/>
        <end position="49"/>
    </location>
</feature>
<evidence type="ECO:0000313" key="2">
    <source>
        <dbReference type="EMBL" id="ETM45555.1"/>
    </source>
</evidence>
<gene>
    <name evidence="2" type="ORF">L914_09430</name>
</gene>
<dbReference type="Proteomes" id="UP000054532">
    <property type="component" value="Unassembled WGS sequence"/>
</dbReference>
<evidence type="ECO:0000256" key="1">
    <source>
        <dbReference type="SAM" id="Phobius"/>
    </source>
</evidence>
<feature type="non-terminal residue" evidence="2">
    <location>
        <position position="1"/>
    </location>
</feature>